<sequence>MRRKRDEFGYINEKKKKGNLLVLTVTILAVCVSGALYAWKLKMDTKYISMESPAPITWMAV</sequence>
<evidence type="ECO:0000313" key="2">
    <source>
        <dbReference type="Proteomes" id="UP000304953"/>
    </source>
</evidence>
<protein>
    <submittedName>
        <fullName evidence="1">Uncharacterized protein</fullName>
    </submittedName>
</protein>
<keyword evidence="2" id="KW-1185">Reference proteome</keyword>
<reference evidence="1" key="1">
    <citation type="submission" date="2019-04" db="EMBL/GenBank/DDBJ databases">
        <title>Microbes associate with the intestines of laboratory mice.</title>
        <authorList>
            <person name="Navarre W."/>
            <person name="Wong E."/>
            <person name="Huang K."/>
            <person name="Tropini C."/>
            <person name="Ng K."/>
            <person name="Yu B."/>
        </authorList>
    </citation>
    <scope>NUCLEOTIDE SEQUENCE</scope>
    <source>
        <strain evidence="1">NM01_1-7b</strain>
    </source>
</reference>
<gene>
    <name evidence="1" type="ORF">E5329_05620</name>
</gene>
<comment type="caution">
    <text evidence="1">The sequence shown here is derived from an EMBL/GenBank/DDBJ whole genome shotgun (WGS) entry which is preliminary data.</text>
</comment>
<accession>A0AC61S0D2</accession>
<dbReference type="Proteomes" id="UP000304953">
    <property type="component" value="Unassembled WGS sequence"/>
</dbReference>
<organism evidence="1 2">
    <name type="scientific">Petralouisia muris</name>
    <dbReference type="NCBI Taxonomy" id="3032872"/>
    <lineage>
        <taxon>Bacteria</taxon>
        <taxon>Bacillati</taxon>
        <taxon>Bacillota</taxon>
        <taxon>Clostridia</taxon>
        <taxon>Lachnospirales</taxon>
        <taxon>Lachnospiraceae</taxon>
        <taxon>Petralouisia</taxon>
    </lineage>
</organism>
<proteinExistence type="predicted"/>
<dbReference type="EMBL" id="SRYA01000008">
    <property type="protein sequence ID" value="TGY97382.1"/>
    <property type="molecule type" value="Genomic_DNA"/>
</dbReference>
<evidence type="ECO:0000313" key="1">
    <source>
        <dbReference type="EMBL" id="TGY97382.1"/>
    </source>
</evidence>
<name>A0AC61S0D2_9FIRM</name>